<feature type="domain" description="Cytochrome b5 heme-binding" evidence="13">
    <location>
        <begin position="3"/>
        <end position="79"/>
    </location>
</feature>
<keyword evidence="2" id="KW-0813">Transport</keyword>
<dbReference type="GO" id="GO:0046872">
    <property type="term" value="F:metal ion binding"/>
    <property type="evidence" value="ECO:0007669"/>
    <property type="project" value="UniProtKB-KW"/>
</dbReference>
<dbReference type="AlphaFoldDB" id="A0AAD7JH47"/>
<dbReference type="PRINTS" id="PR00363">
    <property type="entry name" value="CYTOCHROMEB5"/>
</dbReference>
<keyword evidence="8" id="KW-0249">Electron transport</keyword>
<evidence type="ECO:0000256" key="10">
    <source>
        <dbReference type="ARBA" id="ARBA00023136"/>
    </source>
</evidence>
<keyword evidence="10" id="KW-0472">Membrane</keyword>
<gene>
    <name evidence="14" type="ORF">B0H16DRAFT_1883569</name>
</gene>
<evidence type="ECO:0000256" key="7">
    <source>
        <dbReference type="ARBA" id="ARBA00022848"/>
    </source>
</evidence>
<evidence type="ECO:0000256" key="1">
    <source>
        <dbReference type="ARBA" id="ARBA00004131"/>
    </source>
</evidence>
<evidence type="ECO:0000256" key="9">
    <source>
        <dbReference type="ARBA" id="ARBA00023004"/>
    </source>
</evidence>
<dbReference type="Proteomes" id="UP001215598">
    <property type="component" value="Unassembled WGS sequence"/>
</dbReference>
<keyword evidence="4" id="KW-0812">Transmembrane</keyword>
<accession>A0AAD7JH47</accession>
<comment type="subcellular location">
    <subcellularLocation>
        <location evidence="1">Endoplasmic reticulum membrane</location>
        <topology evidence="1">Single-pass membrane protein</topology>
        <orientation evidence="1">Cytoplasmic side</orientation>
    </subcellularLocation>
    <subcellularLocation>
        <location evidence="11">Microsome membrane</location>
        <topology evidence="11">Single-pass membrane protein</topology>
        <orientation evidence="11">Cytoplasmic side</orientation>
    </subcellularLocation>
</comment>
<dbReference type="SUPFAM" id="SSF55856">
    <property type="entry name" value="Cytochrome b5-like heme/steroid binding domain"/>
    <property type="match status" value="1"/>
</dbReference>
<evidence type="ECO:0000256" key="4">
    <source>
        <dbReference type="ARBA" id="ARBA00022692"/>
    </source>
</evidence>
<dbReference type="InterPro" id="IPR036400">
    <property type="entry name" value="Cyt_B5-like_heme/steroid_sf"/>
</dbReference>
<evidence type="ECO:0000256" key="11">
    <source>
        <dbReference type="ARBA" id="ARBA00037877"/>
    </source>
</evidence>
<sequence length="101" mass="10984">MTDKIVTHAELKANNTKEKTWLLLHGKVYDATAFAEEHPGGDDAIYAVAGRDSTEEFEDAGHSKDARDLLEEMLVGTIEASRPHIGALSTAPHSSPNWAAR</sequence>
<evidence type="ECO:0000259" key="13">
    <source>
        <dbReference type="PROSITE" id="PS50255"/>
    </source>
</evidence>
<dbReference type="GO" id="GO:0005789">
    <property type="term" value="C:endoplasmic reticulum membrane"/>
    <property type="evidence" value="ECO:0007669"/>
    <property type="project" value="UniProtKB-SubCell"/>
</dbReference>
<dbReference type="PROSITE" id="PS50255">
    <property type="entry name" value="CYTOCHROME_B5_2"/>
    <property type="match status" value="1"/>
</dbReference>
<keyword evidence="9" id="KW-0408">Iron</keyword>
<comment type="similarity">
    <text evidence="12">Belongs to the cytochrome b5 family.</text>
</comment>
<keyword evidence="7" id="KW-0492">Microsome</keyword>
<name>A0AAD7JH47_9AGAR</name>
<dbReference type="PANTHER" id="PTHR19359">
    <property type="entry name" value="CYTOCHROME B5"/>
    <property type="match status" value="1"/>
</dbReference>
<evidence type="ECO:0000256" key="3">
    <source>
        <dbReference type="ARBA" id="ARBA00022617"/>
    </source>
</evidence>
<proteinExistence type="inferred from homology"/>
<dbReference type="Gene3D" id="3.10.120.10">
    <property type="entry name" value="Cytochrome b5-like heme/steroid binding domain"/>
    <property type="match status" value="1"/>
</dbReference>
<evidence type="ECO:0000313" key="14">
    <source>
        <dbReference type="EMBL" id="KAJ7764315.1"/>
    </source>
</evidence>
<keyword evidence="6" id="KW-0256">Endoplasmic reticulum</keyword>
<evidence type="ECO:0000256" key="5">
    <source>
        <dbReference type="ARBA" id="ARBA00022723"/>
    </source>
</evidence>
<evidence type="ECO:0000256" key="8">
    <source>
        <dbReference type="ARBA" id="ARBA00022982"/>
    </source>
</evidence>
<dbReference type="EMBL" id="JARKIB010000028">
    <property type="protein sequence ID" value="KAJ7764315.1"/>
    <property type="molecule type" value="Genomic_DNA"/>
</dbReference>
<evidence type="ECO:0000256" key="12">
    <source>
        <dbReference type="ARBA" id="ARBA00038168"/>
    </source>
</evidence>
<dbReference type="SMART" id="SM01117">
    <property type="entry name" value="Cyt-b5"/>
    <property type="match status" value="1"/>
</dbReference>
<keyword evidence="15" id="KW-1185">Reference proteome</keyword>
<dbReference type="InterPro" id="IPR001199">
    <property type="entry name" value="Cyt_B5-like_heme/steroid-bd"/>
</dbReference>
<keyword evidence="3" id="KW-0349">Heme</keyword>
<dbReference type="InterPro" id="IPR050668">
    <property type="entry name" value="Cytochrome_b5"/>
</dbReference>
<organism evidence="14 15">
    <name type="scientific">Mycena metata</name>
    <dbReference type="NCBI Taxonomy" id="1033252"/>
    <lineage>
        <taxon>Eukaryota</taxon>
        <taxon>Fungi</taxon>
        <taxon>Dikarya</taxon>
        <taxon>Basidiomycota</taxon>
        <taxon>Agaricomycotina</taxon>
        <taxon>Agaricomycetes</taxon>
        <taxon>Agaricomycetidae</taxon>
        <taxon>Agaricales</taxon>
        <taxon>Marasmiineae</taxon>
        <taxon>Mycenaceae</taxon>
        <taxon>Mycena</taxon>
    </lineage>
</organism>
<dbReference type="GO" id="GO:0020037">
    <property type="term" value="F:heme binding"/>
    <property type="evidence" value="ECO:0007669"/>
    <property type="project" value="TreeGrafter"/>
</dbReference>
<dbReference type="Pfam" id="PF00173">
    <property type="entry name" value="Cyt-b5"/>
    <property type="match status" value="1"/>
</dbReference>
<keyword evidence="5" id="KW-0479">Metal-binding</keyword>
<dbReference type="FunFam" id="3.10.120.10:FF:000002">
    <property type="entry name" value="Cytochrome b5 type B"/>
    <property type="match status" value="1"/>
</dbReference>
<evidence type="ECO:0000313" key="15">
    <source>
        <dbReference type="Proteomes" id="UP001215598"/>
    </source>
</evidence>
<evidence type="ECO:0000256" key="2">
    <source>
        <dbReference type="ARBA" id="ARBA00022448"/>
    </source>
</evidence>
<comment type="caution">
    <text evidence="14">The sequence shown here is derived from an EMBL/GenBank/DDBJ whole genome shotgun (WGS) entry which is preliminary data.</text>
</comment>
<evidence type="ECO:0000256" key="6">
    <source>
        <dbReference type="ARBA" id="ARBA00022824"/>
    </source>
</evidence>
<protein>
    <submittedName>
        <fullName evidence="14">Cytochrome b5</fullName>
    </submittedName>
</protein>
<reference evidence="14" key="1">
    <citation type="submission" date="2023-03" db="EMBL/GenBank/DDBJ databases">
        <title>Massive genome expansion in bonnet fungi (Mycena s.s.) driven by repeated elements and novel gene families across ecological guilds.</title>
        <authorList>
            <consortium name="Lawrence Berkeley National Laboratory"/>
            <person name="Harder C.B."/>
            <person name="Miyauchi S."/>
            <person name="Viragh M."/>
            <person name="Kuo A."/>
            <person name="Thoen E."/>
            <person name="Andreopoulos B."/>
            <person name="Lu D."/>
            <person name="Skrede I."/>
            <person name="Drula E."/>
            <person name="Henrissat B."/>
            <person name="Morin E."/>
            <person name="Kohler A."/>
            <person name="Barry K."/>
            <person name="LaButti K."/>
            <person name="Morin E."/>
            <person name="Salamov A."/>
            <person name="Lipzen A."/>
            <person name="Mereny Z."/>
            <person name="Hegedus B."/>
            <person name="Baldrian P."/>
            <person name="Stursova M."/>
            <person name="Weitz H."/>
            <person name="Taylor A."/>
            <person name="Grigoriev I.V."/>
            <person name="Nagy L.G."/>
            <person name="Martin F."/>
            <person name="Kauserud H."/>
        </authorList>
    </citation>
    <scope>NUCLEOTIDE SEQUENCE</scope>
    <source>
        <strain evidence="14">CBHHK182m</strain>
    </source>
</reference>
<dbReference type="PANTHER" id="PTHR19359:SF150">
    <property type="entry name" value="CYTOCHROME B5"/>
    <property type="match status" value="1"/>
</dbReference>